<feature type="region of interest" description="Disordered" evidence="3">
    <location>
        <begin position="937"/>
        <end position="989"/>
    </location>
</feature>
<dbReference type="InterPro" id="IPR001611">
    <property type="entry name" value="Leu-rich_rpt"/>
</dbReference>
<dbReference type="InterPro" id="IPR032675">
    <property type="entry name" value="LRR_dom_sf"/>
</dbReference>
<feature type="compositionally biased region" description="Polar residues" evidence="3">
    <location>
        <begin position="939"/>
        <end position="948"/>
    </location>
</feature>
<feature type="compositionally biased region" description="Low complexity" evidence="3">
    <location>
        <begin position="752"/>
        <end position="768"/>
    </location>
</feature>
<dbReference type="OrthoDB" id="1394818at2759"/>
<dbReference type="Pfam" id="PF13855">
    <property type="entry name" value="LRR_8"/>
    <property type="match status" value="1"/>
</dbReference>
<keyword evidence="1" id="KW-0433">Leucine-rich repeat</keyword>
<dbReference type="SUPFAM" id="SSF52058">
    <property type="entry name" value="L domain-like"/>
    <property type="match status" value="1"/>
</dbReference>
<dbReference type="Proteomes" id="UP000807353">
    <property type="component" value="Unassembled WGS sequence"/>
</dbReference>
<feature type="region of interest" description="Disordered" evidence="3">
    <location>
        <begin position="419"/>
        <end position="439"/>
    </location>
</feature>
<evidence type="ECO:0000313" key="4">
    <source>
        <dbReference type="EMBL" id="KAF9456455.1"/>
    </source>
</evidence>
<reference evidence="4" key="1">
    <citation type="submission" date="2020-11" db="EMBL/GenBank/DDBJ databases">
        <authorList>
            <consortium name="DOE Joint Genome Institute"/>
            <person name="Ahrendt S."/>
            <person name="Riley R."/>
            <person name="Andreopoulos W."/>
            <person name="Labutti K."/>
            <person name="Pangilinan J."/>
            <person name="Ruiz-Duenas F.J."/>
            <person name="Barrasa J.M."/>
            <person name="Sanchez-Garcia M."/>
            <person name="Camarero S."/>
            <person name="Miyauchi S."/>
            <person name="Serrano A."/>
            <person name="Linde D."/>
            <person name="Babiker R."/>
            <person name="Drula E."/>
            <person name="Ayuso-Fernandez I."/>
            <person name="Pacheco R."/>
            <person name="Padilla G."/>
            <person name="Ferreira P."/>
            <person name="Barriuso J."/>
            <person name="Kellner H."/>
            <person name="Castanera R."/>
            <person name="Alfaro M."/>
            <person name="Ramirez L."/>
            <person name="Pisabarro A.G."/>
            <person name="Kuo A."/>
            <person name="Tritt A."/>
            <person name="Lipzen A."/>
            <person name="He G."/>
            <person name="Yan M."/>
            <person name="Ng V."/>
            <person name="Cullen D."/>
            <person name="Martin F."/>
            <person name="Rosso M.-N."/>
            <person name="Henrissat B."/>
            <person name="Hibbett D."/>
            <person name="Martinez A.T."/>
            <person name="Grigoriev I.V."/>
        </authorList>
    </citation>
    <scope>NUCLEOTIDE SEQUENCE</scope>
    <source>
        <strain evidence="4">CBS 247.69</strain>
    </source>
</reference>
<feature type="region of interest" description="Disordered" evidence="3">
    <location>
        <begin position="640"/>
        <end position="670"/>
    </location>
</feature>
<name>A0A9P5XVG1_9AGAR</name>
<dbReference type="InterPro" id="IPR050216">
    <property type="entry name" value="LRR_domain-containing"/>
</dbReference>
<evidence type="ECO:0000256" key="2">
    <source>
        <dbReference type="ARBA" id="ARBA00022737"/>
    </source>
</evidence>
<feature type="compositionally biased region" description="Polar residues" evidence="3">
    <location>
        <begin position="419"/>
        <end position="438"/>
    </location>
</feature>
<dbReference type="AlphaFoldDB" id="A0A9P5XVG1"/>
<evidence type="ECO:0000313" key="5">
    <source>
        <dbReference type="Proteomes" id="UP000807353"/>
    </source>
</evidence>
<dbReference type="Gene3D" id="3.80.10.10">
    <property type="entry name" value="Ribonuclease Inhibitor"/>
    <property type="match status" value="1"/>
</dbReference>
<evidence type="ECO:0000256" key="3">
    <source>
        <dbReference type="SAM" id="MobiDB-lite"/>
    </source>
</evidence>
<dbReference type="GO" id="GO:0005737">
    <property type="term" value="C:cytoplasm"/>
    <property type="evidence" value="ECO:0007669"/>
    <property type="project" value="TreeGrafter"/>
</dbReference>
<organism evidence="4 5">
    <name type="scientific">Collybia nuda</name>
    <dbReference type="NCBI Taxonomy" id="64659"/>
    <lineage>
        <taxon>Eukaryota</taxon>
        <taxon>Fungi</taxon>
        <taxon>Dikarya</taxon>
        <taxon>Basidiomycota</taxon>
        <taxon>Agaricomycotina</taxon>
        <taxon>Agaricomycetes</taxon>
        <taxon>Agaricomycetidae</taxon>
        <taxon>Agaricales</taxon>
        <taxon>Tricholomatineae</taxon>
        <taxon>Clitocybaceae</taxon>
        <taxon>Collybia</taxon>
    </lineage>
</organism>
<keyword evidence="2" id="KW-0677">Repeat</keyword>
<dbReference type="SMART" id="SM00369">
    <property type="entry name" value="LRR_TYP"/>
    <property type="match status" value="4"/>
</dbReference>
<sequence length="989" mass="109082">MTLDIDSHIPVSPHSSRTSAFSASLNTVHISEALRRSSDDGATLMFSKMNLTDVGVLAVEELATMGRATPDDESLVKRITLGNNRLTTLPTEFALLSRLRYLNLKHNSFSVFPDVLTLMPSLDILDVSYNKIKRFPTQAGHLIQLRVFCLSRNKLTRLPTYLTQFCNLEVLQVDRNPIEWPPKPVVEYEHDSETGRPMKDWISSLQVWMENHTSSMKARDNPILNEQRDPDNYLGDSYDNAWKFPIQDNIEFKVPHMRSVSVDSNISMSSITESLQEFQPPSSTYEAERPPPLHLGILRSYNSEVSPTRSLESYLPSPVDTFHDDSILSGSNHSDSHHHTRNLSYAEELSNVNPSELPEKKSMPDLRTAKLNFSRKVTTPPHTDSTANTLTEDKYHDEFSLSSPIPYRQEAGSSFGSTAQLSRFHPNNTNQPSPTRSVPSMAVERNSYFRRLSTLPLSSSLPPPLLCLIDSARSILFALCQVYQTLEHYILYAIDDRLSSVLKKVLDPATTDMMQLINSLDRFDAMSRKTTPPPAICRGVVESCRDTVAVFGKAIGVLGLQLKVIATGGDVRYSRWILLELYAASAEIASAWRAMVPNIENIKPFFRTKTFTTPSPMTNGESPETSVVPMPQVPGLAESSLSLRPHPVSSGPASGGGRVRTARRHAGSFSSKDVEIGKKLPSYDNIPGTFGGVVSGIALHTPTLRAPKRQATLPLSASASFINLTSSASTPASVPHTAATENFRNHHSRQGSQISLQTSTSSSPSIPSKTTFLDLPSNSKTQVDNEAVQAVQAAVEVAPKVWDMMEDLLGDVLDTKHTIRETLESARAVTTRLSQTIRTIQSTETVGDRKLLREDAHLFLKTVVQLSNIIKIYGGPRTVSSSLRTNMVKLTNSTEEFAILLHVSSFSTAAPRSHPPIFNVSAPSSSPLTLDENRLGASLSRSRNTQPSEIFRSPPHDTLQSALPAQTFKIPMSKRPRGQEALVDTADPG</sequence>
<comment type="caution">
    <text evidence="4">The sequence shown here is derived from an EMBL/GenBank/DDBJ whole genome shotgun (WGS) entry which is preliminary data.</text>
</comment>
<accession>A0A9P5XVG1</accession>
<evidence type="ECO:0000256" key="1">
    <source>
        <dbReference type="ARBA" id="ARBA00022614"/>
    </source>
</evidence>
<dbReference type="PANTHER" id="PTHR48051">
    <property type="match status" value="1"/>
</dbReference>
<dbReference type="PANTHER" id="PTHR48051:SF46">
    <property type="entry name" value="LEUCINE RICH REPEAT-CONTAINING DOMAIN PROTEIN"/>
    <property type="match status" value="1"/>
</dbReference>
<dbReference type="InterPro" id="IPR003591">
    <property type="entry name" value="Leu-rich_rpt_typical-subtyp"/>
</dbReference>
<dbReference type="PROSITE" id="PS51450">
    <property type="entry name" value="LRR"/>
    <property type="match status" value="1"/>
</dbReference>
<proteinExistence type="predicted"/>
<gene>
    <name evidence="4" type="ORF">BDZ94DRAFT_1275559</name>
</gene>
<keyword evidence="5" id="KW-1185">Reference proteome</keyword>
<dbReference type="InterPro" id="IPR019487">
    <property type="entry name" value="RAM_signalling_pathway_SOG2"/>
</dbReference>
<protein>
    <submittedName>
        <fullName evidence="4">RAM signaling pathway protein-domain-containing protein</fullName>
    </submittedName>
</protein>
<feature type="region of interest" description="Disordered" evidence="3">
    <location>
        <begin position="745"/>
        <end position="776"/>
    </location>
</feature>
<dbReference type="Pfam" id="PF10428">
    <property type="entry name" value="SOG2"/>
    <property type="match status" value="1"/>
</dbReference>
<dbReference type="EMBL" id="MU150424">
    <property type="protein sequence ID" value="KAF9456455.1"/>
    <property type="molecule type" value="Genomic_DNA"/>
</dbReference>